<feature type="compositionally biased region" description="Acidic residues" evidence="1">
    <location>
        <begin position="15"/>
        <end position="26"/>
    </location>
</feature>
<feature type="region of interest" description="Disordered" evidence="1">
    <location>
        <begin position="45"/>
        <end position="71"/>
    </location>
</feature>
<dbReference type="PANTHER" id="PTHR33305:SF42">
    <property type="entry name" value="ETHYLENE INSENSITIVE 3-LIKE 4 PROTEIN-RELATED"/>
    <property type="match status" value="1"/>
</dbReference>
<dbReference type="PANTHER" id="PTHR33305">
    <property type="entry name" value="ETHYLENE INSENSITIVE 3-LIKE 2 PROTEIN"/>
    <property type="match status" value="1"/>
</dbReference>
<dbReference type="AlphaFoldDB" id="A0A8S9HYQ4"/>
<evidence type="ECO:0000259" key="2">
    <source>
        <dbReference type="Pfam" id="PF04873"/>
    </source>
</evidence>
<dbReference type="InterPro" id="IPR047091">
    <property type="entry name" value="EIN3-like_DNA-bd"/>
</dbReference>
<dbReference type="InterPro" id="IPR006957">
    <property type="entry name" value="EIN3"/>
</dbReference>
<dbReference type="GO" id="GO:0003677">
    <property type="term" value="F:DNA binding"/>
    <property type="evidence" value="ECO:0007669"/>
    <property type="project" value="TreeGrafter"/>
</dbReference>
<organism evidence="3">
    <name type="scientific">Brassica cretica</name>
    <name type="common">Mustard</name>
    <dbReference type="NCBI Taxonomy" id="69181"/>
    <lineage>
        <taxon>Eukaryota</taxon>
        <taxon>Viridiplantae</taxon>
        <taxon>Streptophyta</taxon>
        <taxon>Embryophyta</taxon>
        <taxon>Tracheophyta</taxon>
        <taxon>Spermatophyta</taxon>
        <taxon>Magnoliopsida</taxon>
        <taxon>eudicotyledons</taxon>
        <taxon>Gunneridae</taxon>
        <taxon>Pentapetalae</taxon>
        <taxon>rosids</taxon>
        <taxon>malvids</taxon>
        <taxon>Brassicales</taxon>
        <taxon>Brassicaceae</taxon>
        <taxon>Brassiceae</taxon>
        <taxon>Brassica</taxon>
    </lineage>
</organism>
<reference evidence="3" key="1">
    <citation type="submission" date="2019-12" db="EMBL/GenBank/DDBJ databases">
        <title>Genome sequencing and annotation of Brassica cretica.</title>
        <authorList>
            <person name="Studholme D.J."/>
            <person name="Sarris P.F."/>
        </authorList>
    </citation>
    <scope>NUCLEOTIDE SEQUENCE</scope>
    <source>
        <strain evidence="3">PFS-102/07</strain>
        <tissue evidence="3">Leaf</tissue>
    </source>
</reference>
<protein>
    <recommendedName>
        <fullName evidence="2">Ethylene insensitive 3-like DNA-binding domain-containing protein</fullName>
    </recommendedName>
</protein>
<name>A0A8S9HYQ4_BRACR</name>
<sequence>MVEVEELEPLISPVEDGDEGEEEEDISYDDLKRRMWKDQNLMEKLKQQKRDNTDVVSLSTHRAEASRRKKMARSQDSVLKYMMKIMEVCKAKGFVYGIVPEKGKAITGSSDSLRHLKISEDLEASGSKTKRKGDNIMEPSKSVYTCQNSSCPKSDASLGFMDKNSRTGHEIHCLYGSSSQSTGDTSSVLETAPSIGTNTTSEDDYCASSSAMGKRDNDGHSNWLDYLWFERMQQEFNCSRRLEDVDDDTAVDLNQLLESDQSSDNVDQNNFSVWDMGCEDKDIYMFDY</sequence>
<feature type="region of interest" description="Disordered" evidence="1">
    <location>
        <begin position="1"/>
        <end position="26"/>
    </location>
</feature>
<evidence type="ECO:0000313" key="3">
    <source>
        <dbReference type="EMBL" id="KAF2563239.1"/>
    </source>
</evidence>
<dbReference type="GO" id="GO:0005634">
    <property type="term" value="C:nucleus"/>
    <property type="evidence" value="ECO:0007669"/>
    <property type="project" value="InterPro"/>
</dbReference>
<dbReference type="GO" id="GO:0003700">
    <property type="term" value="F:DNA-binding transcription factor activity"/>
    <property type="evidence" value="ECO:0007669"/>
    <property type="project" value="InterPro"/>
</dbReference>
<accession>A0A8S9HYQ4</accession>
<feature type="domain" description="Ethylene insensitive 3-like DNA-binding" evidence="2">
    <location>
        <begin position="29"/>
        <end position="115"/>
    </location>
</feature>
<gene>
    <name evidence="3" type="ORF">F2Q70_00014175</name>
</gene>
<evidence type="ECO:0000256" key="1">
    <source>
        <dbReference type="SAM" id="MobiDB-lite"/>
    </source>
</evidence>
<dbReference type="EMBL" id="QGKY02001250">
    <property type="protein sequence ID" value="KAF2563239.1"/>
    <property type="molecule type" value="Genomic_DNA"/>
</dbReference>
<dbReference type="Pfam" id="PF04873">
    <property type="entry name" value="EIN3_DNA-bd"/>
    <property type="match status" value="1"/>
</dbReference>
<comment type="caution">
    <text evidence="3">The sequence shown here is derived from an EMBL/GenBank/DDBJ whole genome shotgun (WGS) entry which is preliminary data.</text>
</comment>
<proteinExistence type="predicted"/>